<evidence type="ECO:0000256" key="3">
    <source>
        <dbReference type="ARBA" id="ARBA00022989"/>
    </source>
</evidence>
<comment type="caution">
    <text evidence="7">The sequence shown here is derived from an EMBL/GenBank/DDBJ whole genome shotgun (WGS) entry which is preliminary data.</text>
</comment>
<dbReference type="InterPro" id="IPR011701">
    <property type="entry name" value="MFS"/>
</dbReference>
<dbReference type="GO" id="GO:0005789">
    <property type="term" value="C:endoplasmic reticulum membrane"/>
    <property type="evidence" value="ECO:0007669"/>
    <property type="project" value="TreeGrafter"/>
</dbReference>
<dbReference type="Proteomes" id="UP000499080">
    <property type="component" value="Unassembled WGS sequence"/>
</dbReference>
<dbReference type="InterPro" id="IPR020846">
    <property type="entry name" value="MFS_dom"/>
</dbReference>
<accession>A0A4Y2K5W5</accession>
<keyword evidence="3 5" id="KW-1133">Transmembrane helix</keyword>
<evidence type="ECO:0000259" key="6">
    <source>
        <dbReference type="PROSITE" id="PS50850"/>
    </source>
</evidence>
<dbReference type="GO" id="GO:0061513">
    <property type="term" value="F:glucose 6-phosphate:phosphate antiporter activity"/>
    <property type="evidence" value="ECO:0007669"/>
    <property type="project" value="TreeGrafter"/>
</dbReference>
<evidence type="ECO:0000313" key="7">
    <source>
        <dbReference type="EMBL" id="GBM97258.1"/>
    </source>
</evidence>
<protein>
    <submittedName>
        <fullName evidence="7">Glucose-6-phosphate exchanger SLC37A4</fullName>
    </submittedName>
</protein>
<proteinExistence type="predicted"/>
<dbReference type="Gene3D" id="1.20.1250.20">
    <property type="entry name" value="MFS general substrate transporter like domains"/>
    <property type="match status" value="1"/>
</dbReference>
<dbReference type="GO" id="GO:0035435">
    <property type="term" value="P:phosphate ion transmembrane transport"/>
    <property type="evidence" value="ECO:0007669"/>
    <property type="project" value="TreeGrafter"/>
</dbReference>
<dbReference type="PROSITE" id="PS51257">
    <property type="entry name" value="PROKAR_LIPOPROTEIN"/>
    <property type="match status" value="1"/>
</dbReference>
<organism evidence="7 8">
    <name type="scientific">Araneus ventricosus</name>
    <name type="common">Orbweaver spider</name>
    <name type="synonym">Epeira ventricosa</name>
    <dbReference type="NCBI Taxonomy" id="182803"/>
    <lineage>
        <taxon>Eukaryota</taxon>
        <taxon>Metazoa</taxon>
        <taxon>Ecdysozoa</taxon>
        <taxon>Arthropoda</taxon>
        <taxon>Chelicerata</taxon>
        <taxon>Arachnida</taxon>
        <taxon>Araneae</taxon>
        <taxon>Araneomorphae</taxon>
        <taxon>Entelegynae</taxon>
        <taxon>Araneoidea</taxon>
        <taxon>Araneidae</taxon>
        <taxon>Araneus</taxon>
    </lineage>
</organism>
<feature type="transmembrane region" description="Helical" evidence="5">
    <location>
        <begin position="76"/>
        <end position="94"/>
    </location>
</feature>
<sequence length="170" mass="18371">MADKLRTYQITIFTMLFVGYACYAYNRKSVSLAMPKLMEEGLDKNQAGLIISCQNVAYAISKFLGGILSDRISARVLFSAGLTFCGLVTLVFASSSSVPVFALLWFLNGFGQGCGWPACSKILRQVRHDASAPLRGPFTPTPHCANCVPSHPTAPNQHLLPNTEGLGVDL</sequence>
<feature type="domain" description="Major facilitator superfamily (MFS) profile" evidence="6">
    <location>
        <begin position="12"/>
        <end position="170"/>
    </location>
</feature>
<dbReference type="PANTHER" id="PTHR43826">
    <property type="entry name" value="GLUCOSE-6-PHOSPHATE EXCHANGER SLC37A4"/>
    <property type="match status" value="1"/>
</dbReference>
<gene>
    <name evidence="7" type="primary">SLC37A4_2</name>
    <name evidence="7" type="ORF">AVEN_264453_1</name>
</gene>
<evidence type="ECO:0000256" key="1">
    <source>
        <dbReference type="ARBA" id="ARBA00004127"/>
    </source>
</evidence>
<feature type="transmembrane region" description="Helical" evidence="5">
    <location>
        <begin position="46"/>
        <end position="64"/>
    </location>
</feature>
<evidence type="ECO:0000256" key="4">
    <source>
        <dbReference type="ARBA" id="ARBA00023136"/>
    </source>
</evidence>
<dbReference type="SUPFAM" id="SSF103473">
    <property type="entry name" value="MFS general substrate transporter"/>
    <property type="match status" value="1"/>
</dbReference>
<dbReference type="AlphaFoldDB" id="A0A4Y2K5W5"/>
<dbReference type="InterPro" id="IPR051337">
    <property type="entry name" value="OPA_Antiporter"/>
</dbReference>
<comment type="subcellular location">
    <subcellularLocation>
        <location evidence="1">Endomembrane system</location>
        <topology evidence="1">Multi-pass membrane protein</topology>
    </subcellularLocation>
</comment>
<evidence type="ECO:0000256" key="5">
    <source>
        <dbReference type="SAM" id="Phobius"/>
    </source>
</evidence>
<dbReference type="EMBL" id="BGPR01004218">
    <property type="protein sequence ID" value="GBM97258.1"/>
    <property type="molecule type" value="Genomic_DNA"/>
</dbReference>
<name>A0A4Y2K5W5_ARAVE</name>
<dbReference type="InterPro" id="IPR036259">
    <property type="entry name" value="MFS_trans_sf"/>
</dbReference>
<dbReference type="OrthoDB" id="3639251at2759"/>
<evidence type="ECO:0000313" key="8">
    <source>
        <dbReference type="Proteomes" id="UP000499080"/>
    </source>
</evidence>
<reference evidence="7 8" key="1">
    <citation type="journal article" date="2019" name="Sci. Rep.">
        <title>Orb-weaving spider Araneus ventricosus genome elucidates the spidroin gene catalogue.</title>
        <authorList>
            <person name="Kono N."/>
            <person name="Nakamura H."/>
            <person name="Ohtoshi R."/>
            <person name="Moran D.A.P."/>
            <person name="Shinohara A."/>
            <person name="Yoshida Y."/>
            <person name="Fujiwara M."/>
            <person name="Mori M."/>
            <person name="Tomita M."/>
            <person name="Arakawa K."/>
        </authorList>
    </citation>
    <scope>NUCLEOTIDE SEQUENCE [LARGE SCALE GENOMIC DNA]</scope>
</reference>
<keyword evidence="2 5" id="KW-0812">Transmembrane</keyword>
<evidence type="ECO:0000256" key="2">
    <source>
        <dbReference type="ARBA" id="ARBA00022692"/>
    </source>
</evidence>
<dbReference type="PROSITE" id="PS50850">
    <property type="entry name" value="MFS"/>
    <property type="match status" value="1"/>
</dbReference>
<dbReference type="Pfam" id="PF07690">
    <property type="entry name" value="MFS_1"/>
    <property type="match status" value="1"/>
</dbReference>
<keyword evidence="4 5" id="KW-0472">Membrane</keyword>
<feature type="transmembrane region" description="Helical" evidence="5">
    <location>
        <begin position="7"/>
        <end position="26"/>
    </location>
</feature>
<dbReference type="PANTHER" id="PTHR43826:SF3">
    <property type="entry name" value="GLUCOSE-6-PHOSPHATE EXCHANGER SLC37A4"/>
    <property type="match status" value="1"/>
</dbReference>
<keyword evidence="8" id="KW-1185">Reference proteome</keyword>